<proteinExistence type="inferred from homology"/>
<evidence type="ECO:0000256" key="2">
    <source>
        <dbReference type="ARBA" id="ARBA00022737"/>
    </source>
</evidence>
<dbReference type="Proteomes" id="UP000383932">
    <property type="component" value="Unassembled WGS sequence"/>
</dbReference>
<feature type="compositionally biased region" description="Polar residues" evidence="6">
    <location>
        <begin position="205"/>
        <end position="228"/>
    </location>
</feature>
<dbReference type="OrthoDB" id="185373at2759"/>
<evidence type="ECO:0000313" key="7">
    <source>
        <dbReference type="EMBL" id="KAB5592388.1"/>
    </source>
</evidence>
<protein>
    <submittedName>
        <fullName evidence="7">PPR containing plant-like protein</fullName>
    </submittedName>
</protein>
<comment type="function">
    <text evidence="3">Regulates mitochondrial small subunit maturation by controlling 15S rRNA 5'-end processing. Localizes to the 5' precursor of the 15S rRNA in a position that is subsequently occupied by mS47 in the mature yeast mtSSU. Uses structure and sequence-specific RNA recognition, binding to a single-stranded region of the precursor and specifically recognizing bases -6 to -1. The exchange of Ccm1 for mS47 is coupled to the irreversible removal of precursor rRNA that is accompanied by conformational changes of the mitoribosomal proteins uS5m and mS26. These conformational changes signal completion of 5'-end rRNA processing through protection of the mature 5'-end of the 15S rRNA and stabilization of mS47. The removal of the 5' precursor together with the dissociation of Ccm1 may be catalyzed by the 5'-3' exoribonuclease Pet127. Involved in the specific removal of group I introns in mitochondrial encoded transcripts.</text>
</comment>
<comment type="similarity">
    <text evidence="1">Belongs to the CCM1 family.</text>
</comment>
<evidence type="ECO:0000256" key="4">
    <source>
        <dbReference type="ARBA" id="ARBA00044511"/>
    </source>
</evidence>
<feature type="repeat" description="PPR" evidence="5">
    <location>
        <begin position="441"/>
        <end position="471"/>
    </location>
</feature>
<reference evidence="7 8" key="1">
    <citation type="journal article" date="2019" name="Fungal Biol. Biotechnol.">
        <title>Draft genome sequence of fastidious pathogen Ceratobasidium theobromae, which causes vascular-streak dieback in Theobroma cacao.</title>
        <authorList>
            <person name="Ali S.S."/>
            <person name="Asman A."/>
            <person name="Shao J."/>
            <person name="Firmansyah A.P."/>
            <person name="Susilo A.W."/>
            <person name="Rosmana A."/>
            <person name="McMahon P."/>
            <person name="Junaid M."/>
            <person name="Guest D."/>
            <person name="Kheng T.Y."/>
            <person name="Meinhardt L.W."/>
            <person name="Bailey B.A."/>
        </authorList>
    </citation>
    <scope>NUCLEOTIDE SEQUENCE [LARGE SCALE GENOMIC DNA]</scope>
    <source>
        <strain evidence="7 8">CT2</strain>
    </source>
</reference>
<dbReference type="PANTHER" id="PTHR47447:SF17">
    <property type="entry name" value="OS12G0638900 PROTEIN"/>
    <property type="match status" value="1"/>
</dbReference>
<dbReference type="Gene3D" id="1.25.40.10">
    <property type="entry name" value="Tetratricopeptide repeat domain"/>
    <property type="match status" value="3"/>
</dbReference>
<dbReference type="PANTHER" id="PTHR47447">
    <property type="entry name" value="OS03G0856100 PROTEIN"/>
    <property type="match status" value="1"/>
</dbReference>
<comment type="subunit">
    <text evidence="4">Binds to mitochondrial small subunit 15S rRNA.</text>
</comment>
<name>A0A5N5QLG2_9AGAM</name>
<accession>A0A5N5QLG2</accession>
<gene>
    <name evidence="7" type="ORF">CTheo_4152</name>
</gene>
<evidence type="ECO:0000256" key="1">
    <source>
        <dbReference type="ARBA" id="ARBA00006192"/>
    </source>
</evidence>
<feature type="region of interest" description="Disordered" evidence="6">
    <location>
        <begin position="203"/>
        <end position="228"/>
    </location>
</feature>
<feature type="compositionally biased region" description="Basic and acidic residues" evidence="6">
    <location>
        <begin position="615"/>
        <end position="632"/>
    </location>
</feature>
<dbReference type="Pfam" id="PF01535">
    <property type="entry name" value="PPR"/>
    <property type="match status" value="1"/>
</dbReference>
<dbReference type="PROSITE" id="PS51375">
    <property type="entry name" value="PPR"/>
    <property type="match status" value="1"/>
</dbReference>
<evidence type="ECO:0000256" key="6">
    <source>
        <dbReference type="SAM" id="MobiDB-lite"/>
    </source>
</evidence>
<dbReference type="EMBL" id="SSOP01000066">
    <property type="protein sequence ID" value="KAB5592388.1"/>
    <property type="molecule type" value="Genomic_DNA"/>
</dbReference>
<sequence>MQVSRRQLLSPLGRTFGRRLYSYTPKQQNTTQVATILHNSLGVKLPHNRQPVILPRGVDLAFNDLLASLRVAIDSGYRNGVWNVLSDIRQAGHAGNLSLRDLEQVDEAIAPTIYRIITKDLPSILRNPPENRSYSYTPIRPAAPMHDMHELAIWLAVRGQICSLRASMILLLRKSKPKVVLDLWREYINRTLAGEGTSFLEAMSRPSSSDTIPTSNAPRPNTVQAETPMTSQDNLLKYHPGRPDLLTLTVCAHAMENDFRGAFDTVHATLIPLKPERALELLETVREIQEAAVAEALRYINDLDMLRMLSRPWSFRNHLFNLVEGRFQGSVLGCYQKIQKLLHEPDPWVGPLSPSPGFPTISPDPKNKPIFSLSRQTWCDLIEAADELRLPDMKQSIWKELDSLGVVPTLGMWNTSMLGYLRANNLTQARRIWDLLEGGRDVYTYITMIQGLFDMHLLSDALKVFEEMKKKISKEDISVEAYNIVIRGLFINNCPNAAFDLVSQLEANATSPPPSGPVPNISTYNSILKHHSNRRDMASVSEVLQTISKHRLVPDGYTLSTILNTLFAAGVKDAPRRMLEIMKALNVEVNEAIITELIEYVIYSVDGKKLKRRSNDYKSKKVDPRAMSRVSEDSQNDLPPRQRLQAGVKLLMSFEDAGIKTNEVNYTALMGAFHRAAGVGGGPPVISPTEAQQAVQLLRARMKERLLYPNRVTYHFLINACLEGGNVPPSEWRSIASQFKSQGDNDPMARPTVDMKDVPPNVVQAVKYFHEMRGADIIPAHSTWFTLLKGVASHGQIPLARALCNELALTGFVPQTGLLKLIMEIKGADL</sequence>
<dbReference type="InterPro" id="IPR002885">
    <property type="entry name" value="PPR_rpt"/>
</dbReference>
<organism evidence="7 8">
    <name type="scientific">Ceratobasidium theobromae</name>
    <dbReference type="NCBI Taxonomy" id="1582974"/>
    <lineage>
        <taxon>Eukaryota</taxon>
        <taxon>Fungi</taxon>
        <taxon>Dikarya</taxon>
        <taxon>Basidiomycota</taxon>
        <taxon>Agaricomycotina</taxon>
        <taxon>Agaricomycetes</taxon>
        <taxon>Cantharellales</taxon>
        <taxon>Ceratobasidiaceae</taxon>
        <taxon>Ceratobasidium</taxon>
    </lineage>
</organism>
<feature type="region of interest" description="Disordered" evidence="6">
    <location>
        <begin position="615"/>
        <end position="639"/>
    </location>
</feature>
<dbReference type="InterPro" id="IPR011990">
    <property type="entry name" value="TPR-like_helical_dom_sf"/>
</dbReference>
<comment type="caution">
    <text evidence="7">The sequence shown here is derived from an EMBL/GenBank/DDBJ whole genome shotgun (WGS) entry which is preliminary data.</text>
</comment>
<dbReference type="NCBIfam" id="TIGR00756">
    <property type="entry name" value="PPR"/>
    <property type="match status" value="1"/>
</dbReference>
<keyword evidence="8" id="KW-1185">Reference proteome</keyword>
<keyword evidence="2" id="KW-0677">Repeat</keyword>
<evidence type="ECO:0000256" key="3">
    <source>
        <dbReference type="ARBA" id="ARBA00044493"/>
    </source>
</evidence>
<dbReference type="AlphaFoldDB" id="A0A5N5QLG2"/>
<evidence type="ECO:0000256" key="5">
    <source>
        <dbReference type="PROSITE-ProRule" id="PRU00708"/>
    </source>
</evidence>
<evidence type="ECO:0000313" key="8">
    <source>
        <dbReference type="Proteomes" id="UP000383932"/>
    </source>
</evidence>